<gene>
    <name evidence="5" type="ORF">FuraDRAFT_2177</name>
</gene>
<dbReference type="AlphaFoldDB" id="B9Z492"/>
<dbReference type="Proteomes" id="UP000003165">
    <property type="component" value="Unassembled WGS sequence"/>
</dbReference>
<proteinExistence type="predicted"/>
<feature type="compositionally biased region" description="Basic and acidic residues" evidence="3">
    <location>
        <begin position="359"/>
        <end position="368"/>
    </location>
</feature>
<dbReference type="InterPro" id="IPR002641">
    <property type="entry name" value="PNPLA_dom"/>
</dbReference>
<dbReference type="Gene3D" id="3.40.1090.10">
    <property type="entry name" value="Cytosolic phospholipase A2 catalytic domain"/>
    <property type="match status" value="1"/>
</dbReference>
<protein>
    <submittedName>
        <fullName evidence="5">Patatin</fullName>
    </submittedName>
</protein>
<evidence type="ECO:0000256" key="1">
    <source>
        <dbReference type="ARBA" id="ARBA00023098"/>
    </source>
</evidence>
<evidence type="ECO:0000313" key="5">
    <source>
        <dbReference type="EMBL" id="EEG08669.1"/>
    </source>
</evidence>
<dbReference type="RefSeq" id="WP_008954197.1">
    <property type="nucleotide sequence ID" value="NZ_ACIS01000005.1"/>
</dbReference>
<comment type="caution">
    <text evidence="2">Lacks conserved residue(s) required for the propagation of feature annotation.</text>
</comment>
<feature type="domain" description="PNPLA" evidence="4">
    <location>
        <begin position="14"/>
        <end position="232"/>
    </location>
</feature>
<keyword evidence="6" id="KW-1185">Reference proteome</keyword>
<evidence type="ECO:0000313" key="6">
    <source>
        <dbReference type="Proteomes" id="UP000003165"/>
    </source>
</evidence>
<dbReference type="GO" id="GO:0006629">
    <property type="term" value="P:lipid metabolic process"/>
    <property type="evidence" value="ECO:0007669"/>
    <property type="project" value="UniProtKB-KW"/>
</dbReference>
<organism evidence="5 6">
    <name type="scientific">Pseudogulbenkiania ferrooxidans 2002</name>
    <dbReference type="NCBI Taxonomy" id="279714"/>
    <lineage>
        <taxon>Bacteria</taxon>
        <taxon>Pseudomonadati</taxon>
        <taxon>Pseudomonadota</taxon>
        <taxon>Betaproteobacteria</taxon>
        <taxon>Neisseriales</taxon>
        <taxon>Chromobacteriaceae</taxon>
        <taxon>Pseudogulbenkiania</taxon>
    </lineage>
</organism>
<evidence type="ECO:0000256" key="3">
    <source>
        <dbReference type="SAM" id="MobiDB-lite"/>
    </source>
</evidence>
<reference evidence="5 6" key="1">
    <citation type="submission" date="2009-02" db="EMBL/GenBank/DDBJ databases">
        <title>Sequencing of the draft genome and assembly of Lutiella nitroferrum 2002.</title>
        <authorList>
            <consortium name="US DOE Joint Genome Institute (JGI-PGF)"/>
            <person name="Lucas S."/>
            <person name="Copeland A."/>
            <person name="Lapidus A."/>
            <person name="Glavina del Rio T."/>
            <person name="Tice H."/>
            <person name="Bruce D."/>
            <person name="Goodwin L."/>
            <person name="Pitluck S."/>
            <person name="Larimer F."/>
            <person name="Land M.L."/>
            <person name="Hauser L."/>
            <person name="Coates J.D."/>
        </authorList>
    </citation>
    <scope>NUCLEOTIDE SEQUENCE [LARGE SCALE GENOMIC DNA]</scope>
    <source>
        <strain evidence="5 6">2002</strain>
    </source>
</reference>
<comment type="caution">
    <text evidence="5">The sequence shown here is derived from an EMBL/GenBank/DDBJ whole genome shotgun (WGS) entry which is preliminary data.</text>
</comment>
<dbReference type="SUPFAM" id="SSF52151">
    <property type="entry name" value="FabD/lysophospholipase-like"/>
    <property type="match status" value="1"/>
</dbReference>
<accession>B9Z492</accession>
<keyword evidence="1" id="KW-0443">Lipid metabolism</keyword>
<dbReference type="InterPro" id="IPR016035">
    <property type="entry name" value="Acyl_Trfase/lysoPLipase"/>
</dbReference>
<dbReference type="EMBL" id="ACIS01000005">
    <property type="protein sequence ID" value="EEG08669.1"/>
    <property type="molecule type" value="Genomic_DNA"/>
</dbReference>
<feature type="region of interest" description="Disordered" evidence="3">
    <location>
        <begin position="357"/>
        <end position="376"/>
    </location>
</feature>
<dbReference type="eggNOG" id="COG1752">
    <property type="taxonomic scope" value="Bacteria"/>
</dbReference>
<evidence type="ECO:0000259" key="4">
    <source>
        <dbReference type="PROSITE" id="PS51635"/>
    </source>
</evidence>
<name>B9Z492_9NEIS</name>
<dbReference type="Pfam" id="PF01734">
    <property type="entry name" value="Patatin"/>
    <property type="match status" value="1"/>
</dbReference>
<sequence length="376" mass="41073" precursor="true">MAEKAVTKKHKKALLIGGGAPNSTLMAGALVAFLEHGVEFDVISTSGAGALMGLLYAAPKAGDPIEALRQWAQIGVSDPIYGMLPVNYKVFMKPGAEAAAYRDWLARNPFTAPFFDPSSPFGSGLFSDWVKLGLATMSPSNLSPSSLGLCAHLPFAEQVVDFDAITAVAPEFYINAYNMNREKMVIWGKDEITPEHLKAAFSFPLIYPPYTLDGEDYIEGAAIDTLNFKALVNDDPASPGKHCDIDTLVVFDILGADKLIRKPRGLYDAWVHSIITPLVEIAKDDIRLFEYKHNIDPATGQPKRQLLKVDLMGGIPDEHWPQVMDWTSSNLELLFDVGYRAGQAFCRDHAAALDLAEPPGRHRDRAAATEDATELV</sequence>
<dbReference type="PROSITE" id="PS51635">
    <property type="entry name" value="PNPLA"/>
    <property type="match status" value="1"/>
</dbReference>
<evidence type="ECO:0000256" key="2">
    <source>
        <dbReference type="PROSITE-ProRule" id="PRU01161"/>
    </source>
</evidence>